<dbReference type="EMBL" id="MT142039">
    <property type="protein sequence ID" value="QJA73605.1"/>
    <property type="molecule type" value="Genomic_DNA"/>
</dbReference>
<evidence type="ECO:0000313" key="3">
    <source>
        <dbReference type="EMBL" id="QJA73605.1"/>
    </source>
</evidence>
<sequence length="76" mass="9177">MIDNVWLEGTKRLANYNIKKVYPLMGENHYSNLDVKLILESFLMLWRGYEIQRSEQSNNRHDEPRRSKSLRKVPKK</sequence>
<feature type="compositionally biased region" description="Basic and acidic residues" evidence="1">
    <location>
        <begin position="54"/>
        <end position="66"/>
    </location>
</feature>
<dbReference type="EMBL" id="MT142588">
    <property type="protein sequence ID" value="QJA85662.1"/>
    <property type="molecule type" value="Genomic_DNA"/>
</dbReference>
<proteinExistence type="predicted"/>
<gene>
    <name evidence="3" type="ORF">MM415A02299_0006</name>
    <name evidence="4" type="ORF">MM415B02189_0006</name>
    <name evidence="2" type="ORF">TM448A04664_0004</name>
    <name evidence="5" type="ORF">TM448B02821_0004</name>
</gene>
<evidence type="ECO:0000313" key="2">
    <source>
        <dbReference type="EMBL" id="QJA54373.1"/>
    </source>
</evidence>
<organism evidence="2">
    <name type="scientific">viral metagenome</name>
    <dbReference type="NCBI Taxonomy" id="1070528"/>
    <lineage>
        <taxon>unclassified sequences</taxon>
        <taxon>metagenomes</taxon>
        <taxon>organismal metagenomes</taxon>
    </lineage>
</organism>
<dbReference type="EMBL" id="MT144501">
    <property type="protein sequence ID" value="QJA54373.1"/>
    <property type="molecule type" value="Genomic_DNA"/>
</dbReference>
<evidence type="ECO:0000313" key="4">
    <source>
        <dbReference type="EMBL" id="QJA85662.1"/>
    </source>
</evidence>
<evidence type="ECO:0000256" key="1">
    <source>
        <dbReference type="SAM" id="MobiDB-lite"/>
    </source>
</evidence>
<name>A0A6H2A2F6_9ZZZZ</name>
<reference evidence="2" key="1">
    <citation type="submission" date="2020-03" db="EMBL/GenBank/DDBJ databases">
        <title>The deep terrestrial virosphere.</title>
        <authorList>
            <person name="Holmfeldt K."/>
            <person name="Nilsson E."/>
            <person name="Simone D."/>
            <person name="Lopez-Fernandez M."/>
            <person name="Wu X."/>
            <person name="de Brujin I."/>
            <person name="Lundin D."/>
            <person name="Andersson A."/>
            <person name="Bertilsson S."/>
            <person name="Dopson M."/>
        </authorList>
    </citation>
    <scope>NUCLEOTIDE SEQUENCE</scope>
    <source>
        <strain evidence="3">MM415A02299</strain>
        <strain evidence="4">MM415B02189</strain>
        <strain evidence="2">TM448A04664</strain>
        <strain evidence="5">TM448B02821</strain>
    </source>
</reference>
<feature type="region of interest" description="Disordered" evidence="1">
    <location>
        <begin position="54"/>
        <end position="76"/>
    </location>
</feature>
<evidence type="ECO:0000313" key="5">
    <source>
        <dbReference type="EMBL" id="QJI01879.1"/>
    </source>
</evidence>
<dbReference type="EMBL" id="MT144958">
    <property type="protein sequence ID" value="QJI01879.1"/>
    <property type="molecule type" value="Genomic_DNA"/>
</dbReference>
<protein>
    <submittedName>
        <fullName evidence="2">Uncharacterized protein</fullName>
    </submittedName>
</protein>
<accession>A0A6H2A2F6</accession>
<dbReference type="AlphaFoldDB" id="A0A6H2A2F6"/>
<feature type="compositionally biased region" description="Basic residues" evidence="1">
    <location>
        <begin position="67"/>
        <end position="76"/>
    </location>
</feature>